<name>A0A0A8ZYA2_ARUDO</name>
<reference evidence="2" key="1">
    <citation type="submission" date="2014-09" db="EMBL/GenBank/DDBJ databases">
        <authorList>
            <person name="Magalhaes I.L.F."/>
            <person name="Oliveira U."/>
            <person name="Santos F.R."/>
            <person name="Vidigal T.H.D.A."/>
            <person name="Brescovit A.D."/>
            <person name="Santos A.J."/>
        </authorList>
    </citation>
    <scope>NUCLEOTIDE SEQUENCE</scope>
    <source>
        <tissue evidence="2">Shoot tissue taken approximately 20 cm above the soil surface</tissue>
    </source>
</reference>
<feature type="region of interest" description="Disordered" evidence="1">
    <location>
        <begin position="1"/>
        <end position="30"/>
    </location>
</feature>
<dbReference type="AlphaFoldDB" id="A0A0A8ZYA2"/>
<dbReference type="EMBL" id="GBRH01255202">
    <property type="protein sequence ID" value="JAD42693.1"/>
    <property type="molecule type" value="Transcribed_RNA"/>
</dbReference>
<evidence type="ECO:0000256" key="1">
    <source>
        <dbReference type="SAM" id="MobiDB-lite"/>
    </source>
</evidence>
<evidence type="ECO:0000313" key="2">
    <source>
        <dbReference type="EMBL" id="JAD42693.1"/>
    </source>
</evidence>
<organism evidence="2">
    <name type="scientific">Arundo donax</name>
    <name type="common">Giant reed</name>
    <name type="synonym">Donax arundinaceus</name>
    <dbReference type="NCBI Taxonomy" id="35708"/>
    <lineage>
        <taxon>Eukaryota</taxon>
        <taxon>Viridiplantae</taxon>
        <taxon>Streptophyta</taxon>
        <taxon>Embryophyta</taxon>
        <taxon>Tracheophyta</taxon>
        <taxon>Spermatophyta</taxon>
        <taxon>Magnoliopsida</taxon>
        <taxon>Liliopsida</taxon>
        <taxon>Poales</taxon>
        <taxon>Poaceae</taxon>
        <taxon>PACMAD clade</taxon>
        <taxon>Arundinoideae</taxon>
        <taxon>Arundineae</taxon>
        <taxon>Arundo</taxon>
    </lineage>
</organism>
<protein>
    <submittedName>
        <fullName evidence="2">Uncharacterized protein</fullName>
    </submittedName>
</protein>
<accession>A0A0A8ZYA2</accession>
<proteinExistence type="predicted"/>
<reference evidence="2" key="2">
    <citation type="journal article" date="2015" name="Data Brief">
        <title>Shoot transcriptome of the giant reed, Arundo donax.</title>
        <authorList>
            <person name="Barrero R.A."/>
            <person name="Guerrero F.D."/>
            <person name="Moolhuijzen P."/>
            <person name="Goolsby J.A."/>
            <person name="Tidwell J."/>
            <person name="Bellgard S.E."/>
            <person name="Bellgard M.I."/>
        </authorList>
    </citation>
    <scope>NUCLEOTIDE SEQUENCE</scope>
    <source>
        <tissue evidence="2">Shoot tissue taken approximately 20 cm above the soil surface</tissue>
    </source>
</reference>
<sequence length="43" mass="5240">MLRVPPGRQLRRLPRRNQMPPWSGRWRAPRGRGCCARSRMPWR</sequence>